<dbReference type="RefSeq" id="WP_078977943.1">
    <property type="nucleotide sequence ID" value="NZ_MWQN01000001.1"/>
</dbReference>
<dbReference type="STRING" id="159449.B4N89_24390"/>
<dbReference type="Gene3D" id="3.30.9.40">
    <property type="match status" value="1"/>
</dbReference>
<dbReference type="OrthoDB" id="3414915at2"/>
<dbReference type="Proteomes" id="UP000190037">
    <property type="component" value="Unassembled WGS sequence"/>
</dbReference>
<feature type="domain" description="Styrene monooxygenase StyA putative substrate binding" evidence="1">
    <location>
        <begin position="145"/>
        <end position="254"/>
    </location>
</feature>
<organism evidence="2 3">
    <name type="scientific">Embleya scabrispora</name>
    <dbReference type="NCBI Taxonomy" id="159449"/>
    <lineage>
        <taxon>Bacteria</taxon>
        <taxon>Bacillati</taxon>
        <taxon>Actinomycetota</taxon>
        <taxon>Actinomycetes</taxon>
        <taxon>Kitasatosporales</taxon>
        <taxon>Streptomycetaceae</taxon>
        <taxon>Embleya</taxon>
    </lineage>
</organism>
<evidence type="ECO:0000313" key="3">
    <source>
        <dbReference type="Proteomes" id="UP000190037"/>
    </source>
</evidence>
<dbReference type="SUPFAM" id="SSF51905">
    <property type="entry name" value="FAD/NAD(P)-binding domain"/>
    <property type="match status" value="1"/>
</dbReference>
<dbReference type="InterPro" id="IPR041654">
    <property type="entry name" value="StyA_sbd"/>
</dbReference>
<comment type="caution">
    <text evidence="2">The sequence shown here is derived from an EMBL/GenBank/DDBJ whole genome shotgun (WGS) entry which is preliminary data.</text>
</comment>
<dbReference type="EMBL" id="MWQN01000001">
    <property type="protein sequence ID" value="OPC83661.1"/>
    <property type="molecule type" value="Genomic_DNA"/>
</dbReference>
<accession>A0A1T3P3X3</accession>
<dbReference type="InterPro" id="IPR036188">
    <property type="entry name" value="FAD/NAD-bd_sf"/>
</dbReference>
<dbReference type="Gene3D" id="3.50.50.60">
    <property type="entry name" value="FAD/NAD(P)-binding domain"/>
    <property type="match status" value="2"/>
</dbReference>
<sequence length="409" mass="44147">MRRILIVGAGQSGLQLGLGLLAHGYDVTVMTERTPDEIRAGRVTSTQIMMPSTIALERPHGLDLWADRVPPIDRAGFTIPGPDGTPVVDWLGDLGGAQSVDQRMKMPAWMELFVARGGNLVVHPVAVSDIDWFTRAHDLVVVAAGKGELVSMFDRDHEKSEFTTPQRQLAVAYFHGATPRPAVGHDALHVNAIPEAGEIIMFPGLTLSGPCDIILLEAIPGGPLDVFGGVRDPQAYWALMRDVVRQFAPWDHDRISRAELTDPMCVLSGGFSPIVRKPVARLPSGGVALGIGDVLVTNDPLSGQGANNAARAADLYLNAIVAHGDRPFDADWMELLFATFWDRARHGVKFSTALLGPPPEHVRMLMGAGNDCPAVCDAIMSAFDNPAEFEDFMYDPEKTKAFLHGVGAL</sequence>
<evidence type="ECO:0000259" key="1">
    <source>
        <dbReference type="Pfam" id="PF17885"/>
    </source>
</evidence>
<dbReference type="AlphaFoldDB" id="A0A1T3P3X3"/>
<dbReference type="Pfam" id="PF17885">
    <property type="entry name" value="Smoa_sbd"/>
    <property type="match status" value="1"/>
</dbReference>
<gene>
    <name evidence="2" type="ORF">B4N89_24390</name>
</gene>
<name>A0A1T3P3X3_9ACTN</name>
<reference evidence="2 3" key="1">
    <citation type="submission" date="2017-03" db="EMBL/GenBank/DDBJ databases">
        <title>Draft genome sequence of Streptomyces scabrisporus NF3, endophyte isolated from Amphipterygium adstringens.</title>
        <authorList>
            <person name="Vazquez M."/>
            <person name="Ceapa C.D."/>
            <person name="Rodriguez Luna D."/>
            <person name="Sanchez Esquivel S."/>
        </authorList>
    </citation>
    <scope>NUCLEOTIDE SEQUENCE [LARGE SCALE GENOMIC DNA]</scope>
    <source>
        <strain evidence="2 3">NF3</strain>
    </source>
</reference>
<keyword evidence="3" id="KW-1185">Reference proteome</keyword>
<proteinExistence type="predicted"/>
<evidence type="ECO:0000313" key="2">
    <source>
        <dbReference type="EMBL" id="OPC83661.1"/>
    </source>
</evidence>
<protein>
    <submittedName>
        <fullName evidence="2">Oxygenase</fullName>
    </submittedName>
</protein>